<protein>
    <recommendedName>
        <fullName evidence="3">GGDEF domain-containing protein</fullName>
    </recommendedName>
</protein>
<dbReference type="AlphaFoldDB" id="A0A1V2IHD0"/>
<dbReference type="Pfam" id="PF00990">
    <property type="entry name" value="GGDEF"/>
    <property type="match status" value="1"/>
</dbReference>
<proteinExistence type="predicted"/>
<dbReference type="OrthoDB" id="3209451at2"/>
<feature type="transmembrane region" description="Helical" evidence="2">
    <location>
        <begin position="349"/>
        <end position="372"/>
    </location>
</feature>
<keyword evidence="2" id="KW-0472">Membrane</keyword>
<dbReference type="InterPro" id="IPR043128">
    <property type="entry name" value="Rev_trsase/Diguanyl_cyclase"/>
</dbReference>
<feature type="region of interest" description="Disordered" evidence="1">
    <location>
        <begin position="575"/>
        <end position="597"/>
    </location>
</feature>
<dbReference type="InterPro" id="IPR000160">
    <property type="entry name" value="GGDEF_dom"/>
</dbReference>
<keyword evidence="2" id="KW-0812">Transmembrane</keyword>
<evidence type="ECO:0000313" key="5">
    <source>
        <dbReference type="Proteomes" id="UP000188929"/>
    </source>
</evidence>
<feature type="transmembrane region" description="Helical" evidence="2">
    <location>
        <begin position="207"/>
        <end position="232"/>
    </location>
</feature>
<feature type="compositionally biased region" description="Basic residues" evidence="1">
    <location>
        <begin position="578"/>
        <end position="597"/>
    </location>
</feature>
<dbReference type="InterPro" id="IPR052163">
    <property type="entry name" value="DGC-Regulatory_Protein"/>
</dbReference>
<dbReference type="FunFam" id="3.30.70.270:FF:000001">
    <property type="entry name" value="Diguanylate cyclase domain protein"/>
    <property type="match status" value="1"/>
</dbReference>
<dbReference type="CDD" id="cd01949">
    <property type="entry name" value="GGDEF"/>
    <property type="match status" value="1"/>
</dbReference>
<feature type="transmembrane region" description="Helical" evidence="2">
    <location>
        <begin position="96"/>
        <end position="118"/>
    </location>
</feature>
<organism evidence="4 5">
    <name type="scientific">Pseudofrankia asymbiotica</name>
    <dbReference type="NCBI Taxonomy" id="1834516"/>
    <lineage>
        <taxon>Bacteria</taxon>
        <taxon>Bacillati</taxon>
        <taxon>Actinomycetota</taxon>
        <taxon>Actinomycetes</taxon>
        <taxon>Frankiales</taxon>
        <taxon>Frankiaceae</taxon>
        <taxon>Pseudofrankia</taxon>
    </lineage>
</organism>
<feature type="transmembrane region" description="Helical" evidence="2">
    <location>
        <begin position="130"/>
        <end position="151"/>
    </location>
</feature>
<sequence length="597" mass="64099">MSLDGDRADGRRSPAASADRGPAGLTRNADLAQGDHLEQGAHLAQDPAEAAAASAAVARVDGPVSERTYRRMVGGTALLIVAALLPLDFLTGRRLVVFQGVALVACSVFAVTLAAVAIVRSRGVERRWRLLVSSGLLSTLVGAVYWSIVWADPGRSLLRLRAEDGIYLLAPLLALIGLLTIPTTPADRSGAQRAPPLAADDDGAGRLVAAVVVALDGLVIVVSMFLIAWVAVLRHVAESGVSGWPFVVALAYPLSEVVLVVVALLLLTFRRPHNGRAMWLLTVGLLFFSISETTLVYLTVRGPFQVQDTALYWIGLVFGPPVLALGMVIPMAPARSPRVWLGRIGGEDLYLWVHAYLPYLPVGVASLLVVVPAVRGEALQGLTLQLSIVLATLVAVRQMVTVAQNTRLLASLRATQRGLRHQAQHDPLTGLANRSLFTAEVDRAVDAHRTAGRPLVVLFCDLDDFKMVNDTLGHHAGDELLRAVAGRLRGAVRQEDLTARLGGDEFAVLMRGLPDGPRAMGENTAARIQEALRPAFQVHGRRRDVQASVGVAVADTSSPVASTEELLHRADQAMYAAKNRRRRARRTTRGPRRTARR</sequence>
<feature type="region of interest" description="Disordered" evidence="1">
    <location>
        <begin position="1"/>
        <end position="28"/>
    </location>
</feature>
<dbReference type="SUPFAM" id="SSF55073">
    <property type="entry name" value="Nucleotide cyclase"/>
    <property type="match status" value="1"/>
</dbReference>
<name>A0A1V2IHD0_9ACTN</name>
<feature type="transmembrane region" description="Helical" evidence="2">
    <location>
        <begin position="166"/>
        <end position="186"/>
    </location>
</feature>
<evidence type="ECO:0000256" key="1">
    <source>
        <dbReference type="SAM" id="MobiDB-lite"/>
    </source>
</evidence>
<dbReference type="PANTHER" id="PTHR46663:SF2">
    <property type="entry name" value="GGDEF DOMAIN-CONTAINING PROTEIN"/>
    <property type="match status" value="1"/>
</dbReference>
<dbReference type="PROSITE" id="PS50887">
    <property type="entry name" value="GGDEF"/>
    <property type="match status" value="1"/>
</dbReference>
<feature type="domain" description="GGDEF" evidence="3">
    <location>
        <begin position="453"/>
        <end position="590"/>
    </location>
</feature>
<dbReference type="PANTHER" id="PTHR46663">
    <property type="entry name" value="DIGUANYLATE CYCLASE DGCT-RELATED"/>
    <property type="match status" value="1"/>
</dbReference>
<dbReference type="STRING" id="1834516.BL253_05295"/>
<dbReference type="InterPro" id="IPR029787">
    <property type="entry name" value="Nucleotide_cyclase"/>
</dbReference>
<feature type="transmembrane region" description="Helical" evidence="2">
    <location>
        <begin position="378"/>
        <end position="396"/>
    </location>
</feature>
<reference evidence="5" key="1">
    <citation type="submission" date="2016-10" db="EMBL/GenBank/DDBJ databases">
        <title>Frankia sp. NRRL B-16386 Genome sequencing.</title>
        <authorList>
            <person name="Ghodhbane-Gtari F."/>
            <person name="Swanson E."/>
            <person name="Gueddou A."/>
            <person name="Hezbri K."/>
            <person name="Ktari K."/>
            <person name="Nouioui I."/>
            <person name="Morris K."/>
            <person name="Simpson S."/>
            <person name="Abebe-Akele F."/>
            <person name="Thomas K."/>
            <person name="Gtari M."/>
            <person name="Tisa L.S."/>
        </authorList>
    </citation>
    <scope>NUCLEOTIDE SEQUENCE [LARGE SCALE GENOMIC DNA]</scope>
    <source>
        <strain evidence="5">NRRL B-16386</strain>
    </source>
</reference>
<feature type="compositionally biased region" description="Basic and acidic residues" evidence="1">
    <location>
        <begin position="1"/>
        <end position="12"/>
    </location>
</feature>
<dbReference type="SMART" id="SM00267">
    <property type="entry name" value="GGDEF"/>
    <property type="match status" value="1"/>
</dbReference>
<feature type="transmembrane region" description="Helical" evidence="2">
    <location>
        <begin position="279"/>
        <end position="298"/>
    </location>
</feature>
<dbReference type="EMBL" id="MOMC01000010">
    <property type="protein sequence ID" value="ONH32445.1"/>
    <property type="molecule type" value="Genomic_DNA"/>
</dbReference>
<comment type="caution">
    <text evidence="4">The sequence shown here is derived from an EMBL/GenBank/DDBJ whole genome shotgun (WGS) entry which is preliminary data.</text>
</comment>
<accession>A0A1V2IHD0</accession>
<feature type="transmembrane region" description="Helical" evidence="2">
    <location>
        <begin position="72"/>
        <end position="90"/>
    </location>
</feature>
<dbReference type="Gene3D" id="3.30.70.270">
    <property type="match status" value="1"/>
</dbReference>
<dbReference type="Proteomes" id="UP000188929">
    <property type="component" value="Unassembled WGS sequence"/>
</dbReference>
<keyword evidence="5" id="KW-1185">Reference proteome</keyword>
<evidence type="ECO:0000256" key="2">
    <source>
        <dbReference type="SAM" id="Phobius"/>
    </source>
</evidence>
<dbReference type="NCBIfam" id="TIGR00254">
    <property type="entry name" value="GGDEF"/>
    <property type="match status" value="1"/>
</dbReference>
<evidence type="ECO:0000313" key="4">
    <source>
        <dbReference type="EMBL" id="ONH32445.1"/>
    </source>
</evidence>
<gene>
    <name evidence="4" type="ORF">BL253_05295</name>
</gene>
<dbReference type="RefSeq" id="WP_076814101.1">
    <property type="nucleotide sequence ID" value="NZ_MOMC01000010.1"/>
</dbReference>
<feature type="transmembrane region" description="Helical" evidence="2">
    <location>
        <begin position="310"/>
        <end position="329"/>
    </location>
</feature>
<keyword evidence="2" id="KW-1133">Transmembrane helix</keyword>
<feature type="transmembrane region" description="Helical" evidence="2">
    <location>
        <begin position="244"/>
        <end position="267"/>
    </location>
</feature>
<evidence type="ECO:0000259" key="3">
    <source>
        <dbReference type="PROSITE" id="PS50887"/>
    </source>
</evidence>